<dbReference type="EMBL" id="JAENJH010000007">
    <property type="protein sequence ID" value="MBK1787593.1"/>
    <property type="molecule type" value="Genomic_DNA"/>
</dbReference>
<dbReference type="AlphaFoldDB" id="A0A934QWA4"/>
<dbReference type="InterPro" id="IPR036388">
    <property type="entry name" value="WH-like_DNA-bd_sf"/>
</dbReference>
<dbReference type="Gene3D" id="1.10.10.10">
    <property type="entry name" value="Winged helix-like DNA-binding domain superfamily/Winged helix DNA-binding domain"/>
    <property type="match status" value="1"/>
</dbReference>
<evidence type="ECO:0000256" key="3">
    <source>
        <dbReference type="ARBA" id="ARBA00023163"/>
    </source>
</evidence>
<dbReference type="Proteomes" id="UP000635245">
    <property type="component" value="Unassembled WGS sequence"/>
</dbReference>
<dbReference type="SMART" id="SM00346">
    <property type="entry name" value="HTH_ICLR"/>
    <property type="match status" value="1"/>
</dbReference>
<evidence type="ECO:0000256" key="2">
    <source>
        <dbReference type="ARBA" id="ARBA00023125"/>
    </source>
</evidence>
<dbReference type="GO" id="GO:0045892">
    <property type="term" value="P:negative regulation of DNA-templated transcription"/>
    <property type="evidence" value="ECO:0007669"/>
    <property type="project" value="TreeGrafter"/>
</dbReference>
<feature type="domain" description="HTH iclR-type" evidence="4">
    <location>
        <begin position="9"/>
        <end position="69"/>
    </location>
</feature>
<gene>
    <name evidence="6" type="ORF">JHE00_24980</name>
</gene>
<proteinExistence type="predicted"/>
<dbReference type="Gene3D" id="3.30.450.40">
    <property type="match status" value="1"/>
</dbReference>
<accession>A0A934QWA4</accession>
<dbReference type="PROSITE" id="PS51078">
    <property type="entry name" value="ICLR_ED"/>
    <property type="match status" value="1"/>
</dbReference>
<dbReference type="GO" id="GO:0003677">
    <property type="term" value="F:DNA binding"/>
    <property type="evidence" value="ECO:0007669"/>
    <property type="project" value="UniProtKB-KW"/>
</dbReference>
<evidence type="ECO:0000313" key="7">
    <source>
        <dbReference type="Proteomes" id="UP000635245"/>
    </source>
</evidence>
<dbReference type="InterPro" id="IPR050707">
    <property type="entry name" value="HTH_MetabolicPath_Reg"/>
</dbReference>
<evidence type="ECO:0000313" key="6">
    <source>
        <dbReference type="EMBL" id="MBK1787593.1"/>
    </source>
</evidence>
<dbReference type="RefSeq" id="WP_200322386.1">
    <property type="nucleotide sequence ID" value="NZ_JAENJH010000007.1"/>
</dbReference>
<protein>
    <submittedName>
        <fullName evidence="6">IclR family transcriptional regulator</fullName>
    </submittedName>
</protein>
<name>A0A934QWA4_9PSEU</name>
<dbReference type="SUPFAM" id="SSF55781">
    <property type="entry name" value="GAF domain-like"/>
    <property type="match status" value="1"/>
</dbReference>
<comment type="caution">
    <text evidence="6">The sequence shown here is derived from an EMBL/GenBank/DDBJ whole genome shotgun (WGS) entry which is preliminary data.</text>
</comment>
<evidence type="ECO:0000259" key="5">
    <source>
        <dbReference type="PROSITE" id="PS51078"/>
    </source>
</evidence>
<keyword evidence="7" id="KW-1185">Reference proteome</keyword>
<dbReference type="InterPro" id="IPR036390">
    <property type="entry name" value="WH_DNA-bd_sf"/>
</dbReference>
<organism evidence="6 7">
    <name type="scientific">Prauserella cavernicola</name>
    <dbReference type="NCBI Taxonomy" id="2800127"/>
    <lineage>
        <taxon>Bacteria</taxon>
        <taxon>Bacillati</taxon>
        <taxon>Actinomycetota</taxon>
        <taxon>Actinomycetes</taxon>
        <taxon>Pseudonocardiales</taxon>
        <taxon>Pseudonocardiaceae</taxon>
        <taxon>Prauserella</taxon>
    </lineage>
</organism>
<sequence length="252" mass="27320">MENRPVYGINSVDHALRLATILQQEGPLRVSEAAERLGVARSTAHRLLTMLVYRDFAARDAQRRYVAGPVLHTPAVPEPVAELRQVALPHLHDLTERTAETSHLGVLVADRVRFVASVECDQVLRVGDREGRVLPAHLASLGRAALATLEPDAVRARYGEPAPADVDLDQLLRDLGRVRRQGYALNQQLTETGLTAIGCAVDTGSGALRVGLSLAMPTARYRRDRVGEWTRSITATAAAISRDLHLNAGLAG</sequence>
<keyword evidence="1" id="KW-0805">Transcription regulation</keyword>
<dbReference type="InterPro" id="IPR014757">
    <property type="entry name" value="Tscrpt_reg_IclR_C"/>
</dbReference>
<keyword evidence="3" id="KW-0804">Transcription</keyword>
<evidence type="ECO:0000256" key="1">
    <source>
        <dbReference type="ARBA" id="ARBA00023015"/>
    </source>
</evidence>
<keyword evidence="2" id="KW-0238">DNA-binding</keyword>
<reference evidence="6" key="1">
    <citation type="submission" date="2020-12" db="EMBL/GenBank/DDBJ databases">
        <title>Prauserella sp. ASG 168, a novel actinomycete isolated from cave rock.</title>
        <authorList>
            <person name="Suriyachadkun C."/>
        </authorList>
    </citation>
    <scope>NUCLEOTIDE SEQUENCE</scope>
    <source>
        <strain evidence="6">ASG 168</strain>
    </source>
</reference>
<dbReference type="PANTHER" id="PTHR30136">
    <property type="entry name" value="HELIX-TURN-HELIX TRANSCRIPTIONAL REGULATOR, ICLR FAMILY"/>
    <property type="match status" value="1"/>
</dbReference>
<dbReference type="Pfam" id="PF01614">
    <property type="entry name" value="IclR_C"/>
    <property type="match status" value="1"/>
</dbReference>
<dbReference type="Pfam" id="PF09339">
    <property type="entry name" value="HTH_IclR"/>
    <property type="match status" value="1"/>
</dbReference>
<evidence type="ECO:0000259" key="4">
    <source>
        <dbReference type="PROSITE" id="PS51077"/>
    </source>
</evidence>
<feature type="domain" description="IclR-ED" evidence="5">
    <location>
        <begin position="69"/>
        <end position="246"/>
    </location>
</feature>
<dbReference type="GO" id="GO:0003700">
    <property type="term" value="F:DNA-binding transcription factor activity"/>
    <property type="evidence" value="ECO:0007669"/>
    <property type="project" value="TreeGrafter"/>
</dbReference>
<dbReference type="SUPFAM" id="SSF46785">
    <property type="entry name" value="Winged helix' DNA-binding domain"/>
    <property type="match status" value="1"/>
</dbReference>
<dbReference type="InterPro" id="IPR029016">
    <property type="entry name" value="GAF-like_dom_sf"/>
</dbReference>
<dbReference type="PANTHER" id="PTHR30136:SF24">
    <property type="entry name" value="HTH-TYPE TRANSCRIPTIONAL REPRESSOR ALLR"/>
    <property type="match status" value="1"/>
</dbReference>
<dbReference type="InterPro" id="IPR005471">
    <property type="entry name" value="Tscrpt_reg_IclR_N"/>
</dbReference>
<dbReference type="PROSITE" id="PS51077">
    <property type="entry name" value="HTH_ICLR"/>
    <property type="match status" value="1"/>
</dbReference>